<evidence type="ECO:0000313" key="3">
    <source>
        <dbReference type="Proteomes" id="UP000679992"/>
    </source>
</evidence>
<feature type="transmembrane region" description="Helical" evidence="1">
    <location>
        <begin position="36"/>
        <end position="56"/>
    </location>
</feature>
<organism evidence="2 3">
    <name type="scientific">Paenibacillus vini</name>
    <dbReference type="NCBI Taxonomy" id="1476024"/>
    <lineage>
        <taxon>Bacteria</taxon>
        <taxon>Bacillati</taxon>
        <taxon>Bacillota</taxon>
        <taxon>Bacilli</taxon>
        <taxon>Bacillales</taxon>
        <taxon>Paenibacillaceae</taxon>
        <taxon>Paenibacillus</taxon>
    </lineage>
</organism>
<reference evidence="2 3" key="1">
    <citation type="submission" date="2021-03" db="EMBL/GenBank/DDBJ databases">
        <title>Antimicrobial resistance genes in bacteria isolated from Japanese honey, and their potential for conferring macrolide and lincosamide resistance in the American foulbrood pathogen Paenibacillus larvae.</title>
        <authorList>
            <person name="Okamoto M."/>
            <person name="Kumagai M."/>
            <person name="Kanamori H."/>
            <person name="Takamatsu D."/>
        </authorList>
    </citation>
    <scope>NUCLEOTIDE SEQUENCE [LARGE SCALE GENOMIC DNA]</scope>
    <source>
        <strain evidence="2 3">J42TS3</strain>
    </source>
</reference>
<evidence type="ECO:0000313" key="2">
    <source>
        <dbReference type="EMBL" id="GIP53350.1"/>
    </source>
</evidence>
<protein>
    <submittedName>
        <fullName evidence="2">Uncharacterized protein</fullName>
    </submittedName>
</protein>
<dbReference type="Proteomes" id="UP000679992">
    <property type="component" value="Unassembled WGS sequence"/>
</dbReference>
<comment type="caution">
    <text evidence="2">The sequence shown here is derived from an EMBL/GenBank/DDBJ whole genome shotgun (WGS) entry which is preliminary data.</text>
</comment>
<feature type="transmembrane region" description="Helical" evidence="1">
    <location>
        <begin position="5"/>
        <end position="24"/>
    </location>
</feature>
<feature type="transmembrane region" description="Helical" evidence="1">
    <location>
        <begin position="101"/>
        <end position="123"/>
    </location>
</feature>
<accession>A0ABQ4MD42</accession>
<keyword evidence="1" id="KW-0812">Transmembrane</keyword>
<keyword evidence="1" id="KW-0472">Membrane</keyword>
<sequence length="127" mass="14753">MVSILYALFLFVPIELMVNVYRISRLTGWELNSTNILNMVIICADIVFGTAILYLLTTKWLGRRKLNYLTIVFWVPYFILFVYIFARLFPITYGGDDPNPVTGLLAIGMLLLYPVYIFFMNLIHSLK</sequence>
<proteinExistence type="predicted"/>
<dbReference type="EMBL" id="BOSL01000006">
    <property type="protein sequence ID" value="GIP53350.1"/>
    <property type="molecule type" value="Genomic_DNA"/>
</dbReference>
<keyword evidence="3" id="KW-1185">Reference proteome</keyword>
<feature type="transmembrane region" description="Helical" evidence="1">
    <location>
        <begin position="68"/>
        <end position="89"/>
    </location>
</feature>
<gene>
    <name evidence="2" type="ORF">J42TS3_23850</name>
</gene>
<keyword evidence="1" id="KW-1133">Transmembrane helix</keyword>
<name>A0ABQ4MD42_9BACL</name>
<evidence type="ECO:0000256" key="1">
    <source>
        <dbReference type="SAM" id="Phobius"/>
    </source>
</evidence>